<name>A0A439D882_9PEZI</name>
<sequence>MASCNDVPTRQCQTAILQSDNNLDSERALPLSIASDVDMPTLASAYDVLIRVLAVALNHCDYKMPTNFLAPGGLTGCDFCGLVVKTGPSAVCEKGTRVSGGLFPYGRYGAGSKPQGSFAEFIAVDSRRLLRIPDAWSDLQGAALGAVGWGTVGLALSDPHALALDGFPSTPTAEPEPVLVYGAATATGTMACQLLKLSGYVPVAVTSPQSAAFAGEYGVSLTCSYTSPTCAESARALAGVPIRHALDCITSAESAATCFAALARTGGRYACLESLQDSWRTRRAVRVKEVMGYEALGRDFQVGPEMAAGVTYTRSASSALAALYARWTAEIQRLLDAGAIKHHPVLEIEGRWNGIITGLMMLQRGEVRGQKLVIRIAEAEAEAEAVSQTP</sequence>
<keyword evidence="7" id="KW-1185">Reference proteome</keyword>
<evidence type="ECO:0000256" key="1">
    <source>
        <dbReference type="ARBA" id="ARBA00008072"/>
    </source>
</evidence>
<keyword evidence="4" id="KW-0560">Oxidoreductase</keyword>
<evidence type="ECO:0000256" key="3">
    <source>
        <dbReference type="ARBA" id="ARBA00022857"/>
    </source>
</evidence>
<evidence type="ECO:0000313" key="7">
    <source>
        <dbReference type="Proteomes" id="UP000286045"/>
    </source>
</evidence>
<dbReference type="SUPFAM" id="SSF51735">
    <property type="entry name" value="NAD(P)-binding Rossmann-fold domains"/>
    <property type="match status" value="1"/>
</dbReference>
<dbReference type="STRING" id="363999.A0A439D882"/>
<gene>
    <name evidence="6" type="ORF">EKO27_g4508</name>
</gene>
<dbReference type="Gene3D" id="3.90.180.10">
    <property type="entry name" value="Medium-chain alcohol dehydrogenases, catalytic domain"/>
    <property type="match status" value="1"/>
</dbReference>
<feature type="domain" description="Enoyl reductase (ER)" evidence="5">
    <location>
        <begin position="21"/>
        <end position="374"/>
    </location>
</feature>
<dbReference type="InterPro" id="IPR011032">
    <property type="entry name" value="GroES-like_sf"/>
</dbReference>
<evidence type="ECO:0000256" key="2">
    <source>
        <dbReference type="ARBA" id="ARBA00022741"/>
    </source>
</evidence>
<dbReference type="InterPro" id="IPR036291">
    <property type="entry name" value="NAD(P)-bd_dom_sf"/>
</dbReference>
<dbReference type="GO" id="GO:0016651">
    <property type="term" value="F:oxidoreductase activity, acting on NAD(P)H"/>
    <property type="evidence" value="ECO:0007669"/>
    <property type="project" value="InterPro"/>
</dbReference>
<evidence type="ECO:0000259" key="5">
    <source>
        <dbReference type="SMART" id="SM00829"/>
    </source>
</evidence>
<dbReference type="Pfam" id="PF08240">
    <property type="entry name" value="ADH_N"/>
    <property type="match status" value="1"/>
</dbReference>
<dbReference type="Gene3D" id="3.40.50.720">
    <property type="entry name" value="NAD(P)-binding Rossmann-like Domain"/>
    <property type="match status" value="1"/>
</dbReference>
<dbReference type="InterPro" id="IPR047122">
    <property type="entry name" value="Trans-enoyl_RdTase-like"/>
</dbReference>
<dbReference type="SMART" id="SM00829">
    <property type="entry name" value="PKS_ER"/>
    <property type="match status" value="1"/>
</dbReference>
<dbReference type="InterPro" id="IPR020843">
    <property type="entry name" value="ER"/>
</dbReference>
<proteinExistence type="inferred from homology"/>
<protein>
    <recommendedName>
        <fullName evidence="5">Enoyl reductase (ER) domain-containing protein</fullName>
    </recommendedName>
</protein>
<dbReference type="InterPro" id="IPR013154">
    <property type="entry name" value="ADH-like_N"/>
</dbReference>
<dbReference type="AlphaFoldDB" id="A0A439D882"/>
<keyword evidence="3" id="KW-0521">NADP</keyword>
<dbReference type="SUPFAM" id="SSF50129">
    <property type="entry name" value="GroES-like"/>
    <property type="match status" value="1"/>
</dbReference>
<organism evidence="6 7">
    <name type="scientific">Xylaria grammica</name>
    <dbReference type="NCBI Taxonomy" id="363999"/>
    <lineage>
        <taxon>Eukaryota</taxon>
        <taxon>Fungi</taxon>
        <taxon>Dikarya</taxon>
        <taxon>Ascomycota</taxon>
        <taxon>Pezizomycotina</taxon>
        <taxon>Sordariomycetes</taxon>
        <taxon>Xylariomycetidae</taxon>
        <taxon>Xylariales</taxon>
        <taxon>Xylariaceae</taxon>
        <taxon>Xylaria</taxon>
    </lineage>
</organism>
<reference evidence="6 7" key="1">
    <citation type="submission" date="2018-12" db="EMBL/GenBank/DDBJ databases">
        <title>Draft genome sequence of Xylaria grammica IHI A82.</title>
        <authorList>
            <person name="Buettner E."/>
            <person name="Kellner H."/>
        </authorList>
    </citation>
    <scope>NUCLEOTIDE SEQUENCE [LARGE SCALE GENOMIC DNA]</scope>
    <source>
        <strain evidence="6 7">IHI A82</strain>
    </source>
</reference>
<dbReference type="GO" id="GO:0000166">
    <property type="term" value="F:nucleotide binding"/>
    <property type="evidence" value="ECO:0007669"/>
    <property type="project" value="UniProtKB-KW"/>
</dbReference>
<dbReference type="EMBL" id="RYZI01000108">
    <property type="protein sequence ID" value="RWA10610.1"/>
    <property type="molecule type" value="Genomic_DNA"/>
</dbReference>
<evidence type="ECO:0000256" key="4">
    <source>
        <dbReference type="ARBA" id="ARBA00023002"/>
    </source>
</evidence>
<dbReference type="PANTHER" id="PTHR45348">
    <property type="entry name" value="HYPOTHETICAL OXIDOREDUCTASE (EUROFUNG)"/>
    <property type="match status" value="1"/>
</dbReference>
<comment type="similarity">
    <text evidence="1">Belongs to the zinc-containing alcohol dehydrogenase family.</text>
</comment>
<comment type="caution">
    <text evidence="6">The sequence shown here is derived from an EMBL/GenBank/DDBJ whole genome shotgun (WGS) entry which is preliminary data.</text>
</comment>
<dbReference type="Proteomes" id="UP000286045">
    <property type="component" value="Unassembled WGS sequence"/>
</dbReference>
<accession>A0A439D882</accession>
<evidence type="ECO:0000313" key="6">
    <source>
        <dbReference type="EMBL" id="RWA10610.1"/>
    </source>
</evidence>
<dbReference type="CDD" id="cd08249">
    <property type="entry name" value="enoyl_reductase_like"/>
    <property type="match status" value="1"/>
</dbReference>
<keyword evidence="2" id="KW-0547">Nucleotide-binding</keyword>
<dbReference type="PANTHER" id="PTHR45348:SF1">
    <property type="entry name" value="TRANS-ENOYL REDUCTASE STHE"/>
    <property type="match status" value="1"/>
</dbReference>